<evidence type="ECO:0000256" key="1">
    <source>
        <dbReference type="SAM" id="MobiDB-lite"/>
    </source>
</evidence>
<feature type="region of interest" description="Disordered" evidence="1">
    <location>
        <begin position="19"/>
        <end position="100"/>
    </location>
</feature>
<organism evidence="2">
    <name type="scientific">Mustela putorius furo</name>
    <name type="common">European domestic ferret</name>
    <name type="synonym">Mustela furo</name>
    <dbReference type="NCBI Taxonomy" id="9669"/>
    <lineage>
        <taxon>Eukaryota</taxon>
        <taxon>Metazoa</taxon>
        <taxon>Chordata</taxon>
        <taxon>Craniata</taxon>
        <taxon>Vertebrata</taxon>
        <taxon>Euteleostomi</taxon>
        <taxon>Mammalia</taxon>
        <taxon>Eutheria</taxon>
        <taxon>Laurasiatheria</taxon>
        <taxon>Carnivora</taxon>
        <taxon>Caniformia</taxon>
        <taxon>Musteloidea</taxon>
        <taxon>Mustelidae</taxon>
        <taxon>Mustelinae</taxon>
        <taxon>Mustela</taxon>
    </lineage>
</organism>
<dbReference type="InParanoid" id="M3YSR6"/>
<name>M3YSR6_MUSPF</name>
<dbReference type="AlphaFoldDB" id="M3YSR6"/>
<dbReference type="HOGENOM" id="CLU_1849717_0_0_1"/>
<reference evidence="2" key="1">
    <citation type="submission" date="2024-06" db="UniProtKB">
        <authorList>
            <consortium name="Ensembl"/>
        </authorList>
    </citation>
    <scope>IDENTIFICATION</scope>
</reference>
<feature type="compositionally biased region" description="Pro residues" evidence="1">
    <location>
        <begin position="44"/>
        <end position="53"/>
    </location>
</feature>
<sequence>ALQSHPYIKKAARTLGASQVTDGAVGPPTRNVAARLPPGDSCLPPGPARPHLPPALGRRAGQSGAGSRGRGRVRQCSTLRPAHGLLQGSPTARGPCSSGRGHSFWSQTGVRWGGMIWPWSTASSLGSVCLSFPTFINEA</sequence>
<proteinExistence type="predicted"/>
<dbReference type="EMBL" id="AEYP01007688">
    <property type="status" value="NOT_ANNOTATED_CDS"/>
    <property type="molecule type" value="Genomic_DNA"/>
</dbReference>
<dbReference type="Ensembl" id="ENSMPUT00000014608.1">
    <property type="protein sequence ID" value="ENSMPUP00000014376.1"/>
    <property type="gene ID" value="ENSMPUG00000014487.1"/>
</dbReference>
<evidence type="ECO:0000313" key="2">
    <source>
        <dbReference type="Ensembl" id="ENSMPUP00000014376.1"/>
    </source>
</evidence>
<dbReference type="EMBL" id="AEYP01007689">
    <property type="status" value="NOT_ANNOTATED_CDS"/>
    <property type="molecule type" value="Genomic_DNA"/>
</dbReference>
<protein>
    <submittedName>
        <fullName evidence="2">Uncharacterized protein</fullName>
    </submittedName>
</protein>
<accession>M3YSR6</accession>